<dbReference type="Proteomes" id="UP000680038">
    <property type="component" value="Unassembled WGS sequence"/>
</dbReference>
<dbReference type="Pfam" id="PF23500">
    <property type="entry name" value="DUF7133"/>
    <property type="match status" value="1"/>
</dbReference>
<dbReference type="InterPro" id="IPR013428">
    <property type="entry name" value="Membrane-bound_put_N"/>
</dbReference>
<dbReference type="Gene3D" id="1.25.10.10">
    <property type="entry name" value="Leucine-rich Repeat Variant"/>
    <property type="match status" value="1"/>
</dbReference>
<dbReference type="AlphaFoldDB" id="A0A916JC47"/>
<dbReference type="GO" id="GO:0046872">
    <property type="term" value="F:metal ion binding"/>
    <property type="evidence" value="ECO:0007669"/>
    <property type="project" value="UniProtKB-KW"/>
</dbReference>
<dbReference type="PROSITE" id="PS51007">
    <property type="entry name" value="CYTC"/>
    <property type="match status" value="1"/>
</dbReference>
<accession>A0A916JC47</accession>
<dbReference type="GO" id="GO:0020037">
    <property type="term" value="F:heme binding"/>
    <property type="evidence" value="ECO:0007669"/>
    <property type="project" value="InterPro"/>
</dbReference>
<dbReference type="Gene3D" id="2.120.10.30">
    <property type="entry name" value="TolB, C-terminal domain"/>
    <property type="match status" value="1"/>
</dbReference>
<evidence type="ECO:0000256" key="2">
    <source>
        <dbReference type="ARBA" id="ARBA00022723"/>
    </source>
</evidence>
<dbReference type="Pfam" id="PF00034">
    <property type="entry name" value="Cytochrom_C"/>
    <property type="match status" value="1"/>
</dbReference>
<dbReference type="InterPro" id="IPR013427">
    <property type="entry name" value="Haem-bd_dom_put"/>
</dbReference>
<reference evidence="7" key="1">
    <citation type="submission" date="2021-04" db="EMBL/GenBank/DDBJ databases">
        <authorList>
            <person name="Rodrigo-Torres L."/>
            <person name="Arahal R. D."/>
            <person name="Lucena T."/>
        </authorList>
    </citation>
    <scope>NUCLEOTIDE SEQUENCE</scope>
    <source>
        <strain evidence="7">CECT 9275</strain>
    </source>
</reference>
<dbReference type="InterPro" id="IPR036909">
    <property type="entry name" value="Cyt_c-like_dom_sf"/>
</dbReference>
<evidence type="ECO:0000313" key="7">
    <source>
        <dbReference type="EMBL" id="CAG5000326.1"/>
    </source>
</evidence>
<evidence type="ECO:0000256" key="3">
    <source>
        <dbReference type="ARBA" id="ARBA00023004"/>
    </source>
</evidence>
<proteinExistence type="predicted"/>
<dbReference type="InterPro" id="IPR009056">
    <property type="entry name" value="Cyt_c-like_dom"/>
</dbReference>
<evidence type="ECO:0000256" key="1">
    <source>
        <dbReference type="ARBA" id="ARBA00022617"/>
    </source>
</evidence>
<organism evidence="7 8">
    <name type="scientific">Dyadobacter helix</name>
    <dbReference type="NCBI Taxonomy" id="2822344"/>
    <lineage>
        <taxon>Bacteria</taxon>
        <taxon>Pseudomonadati</taxon>
        <taxon>Bacteroidota</taxon>
        <taxon>Cytophagia</taxon>
        <taxon>Cytophagales</taxon>
        <taxon>Spirosomataceae</taxon>
        <taxon>Dyadobacter</taxon>
    </lineage>
</organism>
<sequence length="1031" mass="112497">MTEPPPYPFCTLEIQILMKSIHIPKPLVGLLLCVFTLTASNSPKPDSFREVPPEKALATFQVADGFQIEMIASEPLIADPVAMEIDELGRLYVVEMHGYPLDKSGSGKIKLLSDKDGDGKMDESIVFAEGLMLPTGVLRWKKGILVTDAPHVLYLEDTDGDGKSDVRDTLITGFALSNPQHNLNNPILGLDNWIYLGHEPAVSTQTYKSEFGDRGGDVYYPGKKDSPRLPDNARGRSVRLRPDRTGLEILSANTQFGHTFDTWGHYLLVSNANHIIHQVVSSTYLNRNPNLLVSNATQSISDHGSSAQVYPITQNPQNQLLTDIGVFTSACGSMKYQGGLFPALFDSVSFVAEPVSNIVHADFLHDKGATFSASRVYQNKEFLASTDAWFRPVNMYTGPDGAMYVVDYYRQIIEHPEWMGEDVIKSGQLYNGMDKGRLYRITPKGTKPATWSKDLKTAGLSDKELVKRLADPNIWWRRNAQRLLIDRNAAGEASSLKQMVTDENNPAGRLHALYTLEGLGLLHPETIIKALKDQTPGVRENAIKLSEPFLKDHQDVQKALLSLQKDPNAKVRFQLLCTLGSLNTPEIISARETILFQDLEDPWMQIAALSAAPAAGTNLLGAVINRFEKDKPAYASLVERLSTMTGNGGTSEEIAAAVKRALLAPSGKNTGWQPAVLKGLADGLKNNKSASLKNEQTLLVNAALTNPSSGVRQGSIQLLKITGLPQNATTTAAIAKSAKTALDKNEKVDNRTAAIGFLSLDNPKKQVTLLKKLIAPTEPLPVQLAALRTLSAIPDETVSSFVVTNWPSLTPDVRNAAINTFMTSDARITLLLDAVEQKIIDPSSIGWPRSVGLMAQGNAQLKARSRMLLTKKDDGRQEIVRKYAPALTMTGNMDNGKMVFQKNCSACHQIGGKSGTAYGPDLGTIRNRRPESIMGDILNPNMSIADGFDIWSIEMKTGEPVQGLIATETPTALTIKNYGGQETVIARANIKSLKALGMSVMPAGLESQISQQEMADLLLYLKQGKDENAAH</sequence>
<keyword evidence="2 4" id="KW-0479">Metal-binding</keyword>
<comment type="caution">
    <text evidence="7">The sequence shown here is derived from an EMBL/GenBank/DDBJ whole genome shotgun (WGS) entry which is preliminary data.</text>
</comment>
<gene>
    <name evidence="7" type="ORF">DYBT9275_02440</name>
</gene>
<dbReference type="InterPro" id="IPR016024">
    <property type="entry name" value="ARM-type_fold"/>
</dbReference>
<dbReference type="InterPro" id="IPR011042">
    <property type="entry name" value="6-blade_b-propeller_TolB-like"/>
</dbReference>
<evidence type="ECO:0000256" key="4">
    <source>
        <dbReference type="PROSITE-ProRule" id="PRU00433"/>
    </source>
</evidence>
<feature type="region of interest" description="Disordered" evidence="5">
    <location>
        <begin position="218"/>
        <end position="237"/>
    </location>
</feature>
<keyword evidence="1 4" id="KW-0349">Heme</keyword>
<dbReference type="InterPro" id="IPR011989">
    <property type="entry name" value="ARM-like"/>
</dbReference>
<dbReference type="SUPFAM" id="SSF46626">
    <property type="entry name" value="Cytochrome c"/>
    <property type="match status" value="1"/>
</dbReference>
<dbReference type="PANTHER" id="PTHR33546">
    <property type="entry name" value="LARGE, MULTIFUNCTIONAL SECRETED PROTEIN-RELATED"/>
    <property type="match status" value="1"/>
</dbReference>
<keyword evidence="8" id="KW-1185">Reference proteome</keyword>
<evidence type="ECO:0000256" key="5">
    <source>
        <dbReference type="SAM" id="MobiDB-lite"/>
    </source>
</evidence>
<dbReference type="GO" id="GO:0009055">
    <property type="term" value="F:electron transfer activity"/>
    <property type="evidence" value="ECO:0007669"/>
    <property type="project" value="InterPro"/>
</dbReference>
<dbReference type="EMBL" id="CAJRAF010000002">
    <property type="protein sequence ID" value="CAG5000326.1"/>
    <property type="molecule type" value="Genomic_DNA"/>
</dbReference>
<name>A0A916JC47_9BACT</name>
<dbReference type="Gene3D" id="1.10.760.10">
    <property type="entry name" value="Cytochrome c-like domain"/>
    <property type="match status" value="1"/>
</dbReference>
<dbReference type="SUPFAM" id="SSF63829">
    <property type="entry name" value="Calcium-dependent phosphotriesterase"/>
    <property type="match status" value="1"/>
</dbReference>
<dbReference type="SUPFAM" id="SSF48371">
    <property type="entry name" value="ARM repeat"/>
    <property type="match status" value="1"/>
</dbReference>
<dbReference type="PANTHER" id="PTHR33546:SF1">
    <property type="entry name" value="LARGE, MULTIFUNCTIONAL SECRETED PROTEIN"/>
    <property type="match status" value="1"/>
</dbReference>
<evidence type="ECO:0000313" key="8">
    <source>
        <dbReference type="Proteomes" id="UP000680038"/>
    </source>
</evidence>
<dbReference type="NCBIfam" id="TIGR02604">
    <property type="entry name" value="Piru_Ver_Nterm"/>
    <property type="match status" value="1"/>
</dbReference>
<feature type="domain" description="Cytochrome c" evidence="6">
    <location>
        <begin position="891"/>
        <end position="1025"/>
    </location>
</feature>
<dbReference type="NCBIfam" id="TIGR02603">
    <property type="entry name" value="CxxCH_TIGR02603"/>
    <property type="match status" value="1"/>
</dbReference>
<evidence type="ECO:0000259" key="6">
    <source>
        <dbReference type="PROSITE" id="PS51007"/>
    </source>
</evidence>
<keyword evidence="3 4" id="KW-0408">Iron</keyword>
<dbReference type="InterPro" id="IPR055557">
    <property type="entry name" value="DUF7133"/>
</dbReference>
<protein>
    <recommendedName>
        <fullName evidence="6">Cytochrome c domain-containing protein</fullName>
    </recommendedName>
</protein>